<reference evidence="1 2" key="1">
    <citation type="submission" date="2023-03" db="EMBL/GenBank/DDBJ databases">
        <title>Comparative genome and transcriptome analysis combination mining strategies for increasing vitamin B12 production of Ensifer adhaerens strain.</title>
        <authorList>
            <person name="Yongheng L."/>
        </authorList>
    </citation>
    <scope>NUCLEOTIDE SEQUENCE [LARGE SCALE GENOMIC DNA]</scope>
    <source>
        <strain evidence="1 2">Casida A-T305</strain>
        <plasmid evidence="1 2">unnamedA</plasmid>
    </source>
</reference>
<proteinExistence type="predicted"/>
<dbReference type="Proteomes" id="UP001214094">
    <property type="component" value="Plasmid unnamedA"/>
</dbReference>
<evidence type="ECO:0000313" key="1">
    <source>
        <dbReference type="EMBL" id="WFP94343.1"/>
    </source>
</evidence>
<organism evidence="1 2">
    <name type="scientific">Ensifer adhaerens</name>
    <name type="common">Sinorhizobium morelense</name>
    <dbReference type="NCBI Taxonomy" id="106592"/>
    <lineage>
        <taxon>Bacteria</taxon>
        <taxon>Pseudomonadati</taxon>
        <taxon>Pseudomonadota</taxon>
        <taxon>Alphaproteobacteria</taxon>
        <taxon>Hyphomicrobiales</taxon>
        <taxon>Rhizobiaceae</taxon>
        <taxon>Sinorhizobium/Ensifer group</taxon>
        <taxon>Ensifer</taxon>
    </lineage>
</organism>
<dbReference type="RefSeq" id="WP_257785209.1">
    <property type="nucleotide sequence ID" value="NZ_CP015881.1"/>
</dbReference>
<dbReference type="GeneID" id="74309046"/>
<gene>
    <name evidence="1" type="ORF">P4B07_25395</name>
</gene>
<evidence type="ECO:0000313" key="2">
    <source>
        <dbReference type="Proteomes" id="UP001214094"/>
    </source>
</evidence>
<dbReference type="EMBL" id="CP121309">
    <property type="protein sequence ID" value="WFP94343.1"/>
    <property type="molecule type" value="Genomic_DNA"/>
</dbReference>
<geneLocation type="plasmid" evidence="1 2">
    <name>unnamedA</name>
</geneLocation>
<accession>A0ABY8HRB9</accession>
<protein>
    <submittedName>
        <fullName evidence="1">Uncharacterized protein</fullName>
    </submittedName>
</protein>
<name>A0ABY8HRB9_ENSAD</name>
<sequence>MNQEEEYLTAKDQSDDFRSKHTHRFIPRVELGITQPVNVFL</sequence>
<keyword evidence="1" id="KW-0614">Plasmid</keyword>
<keyword evidence="2" id="KW-1185">Reference proteome</keyword>